<dbReference type="InterPro" id="IPR016161">
    <property type="entry name" value="Ald_DH/histidinol_DH"/>
</dbReference>
<reference evidence="3 4" key="1">
    <citation type="journal article" date="2015" name="Nature">
        <title>rRNA introns, odd ribosomes, and small enigmatic genomes across a large radiation of phyla.</title>
        <authorList>
            <person name="Brown C.T."/>
            <person name="Hug L.A."/>
            <person name="Thomas B.C."/>
            <person name="Sharon I."/>
            <person name="Castelle C.J."/>
            <person name="Singh A."/>
            <person name="Wilkins M.J."/>
            <person name="Williams K.H."/>
            <person name="Banfield J.F."/>
        </authorList>
    </citation>
    <scope>NUCLEOTIDE SEQUENCE [LARGE SCALE GENOMIC DNA]</scope>
</reference>
<organism evidence="3 4">
    <name type="scientific">Candidatus Nomurabacteria bacterium GW2011_GWA1_46_11</name>
    <dbReference type="NCBI Taxonomy" id="1618732"/>
    <lineage>
        <taxon>Bacteria</taxon>
        <taxon>Candidatus Nomuraibacteriota</taxon>
    </lineage>
</organism>
<gene>
    <name evidence="3" type="ORF">UX31_C0030G0006</name>
</gene>
<dbReference type="Gene3D" id="3.40.605.10">
    <property type="entry name" value="Aldehyde Dehydrogenase, Chain A, domain 1"/>
    <property type="match status" value="1"/>
</dbReference>
<dbReference type="InterPro" id="IPR016162">
    <property type="entry name" value="Ald_DH_N"/>
</dbReference>
<evidence type="ECO:0000313" key="4">
    <source>
        <dbReference type="Proteomes" id="UP000034107"/>
    </source>
</evidence>
<dbReference type="Proteomes" id="UP000034107">
    <property type="component" value="Unassembled WGS sequence"/>
</dbReference>
<comment type="caution">
    <text evidence="3">The sequence shown here is derived from an EMBL/GenBank/DDBJ whole genome shotgun (WGS) entry which is preliminary data.</text>
</comment>
<keyword evidence="1" id="KW-0560">Oxidoreductase</keyword>
<dbReference type="Pfam" id="PF00171">
    <property type="entry name" value="Aldedh"/>
    <property type="match status" value="1"/>
</dbReference>
<evidence type="ECO:0000256" key="1">
    <source>
        <dbReference type="ARBA" id="ARBA00023002"/>
    </source>
</evidence>
<protein>
    <submittedName>
        <fullName evidence="3">Aldehyde Dehydrogenase</fullName>
    </submittedName>
</protein>
<name>A0A0G1QSK2_9BACT</name>
<dbReference type="PANTHER" id="PTHR11699">
    <property type="entry name" value="ALDEHYDE DEHYDROGENASE-RELATED"/>
    <property type="match status" value="1"/>
</dbReference>
<dbReference type="SUPFAM" id="SSF53720">
    <property type="entry name" value="ALDH-like"/>
    <property type="match status" value="1"/>
</dbReference>
<evidence type="ECO:0000313" key="3">
    <source>
        <dbReference type="EMBL" id="KKU20733.1"/>
    </source>
</evidence>
<dbReference type="InterPro" id="IPR015590">
    <property type="entry name" value="Aldehyde_DH_dom"/>
</dbReference>
<dbReference type="Gene3D" id="3.40.309.10">
    <property type="entry name" value="Aldehyde Dehydrogenase, Chain A, domain 2"/>
    <property type="match status" value="1"/>
</dbReference>
<evidence type="ECO:0000259" key="2">
    <source>
        <dbReference type="Pfam" id="PF00171"/>
    </source>
</evidence>
<sequence length="447" mass="50180">MTITTLLAGRAVHGGARKKIVYPYSDSSSRFLQYARDLSINPYERINDLSEFRSELLAAASAFRTRLSAGQNGILATVAQETGSPIHYHIEDMRTSQNFLDKLSYLEKLLPKKYISDPKGNVLLILSANEPVIVTTILVFSSLFAGNTVFVKPSAKTPAYGYFFVKELGKFPFLKQRIHYLLTDKKETGRLIKTKSFDFVLSFGSRATSKKLAILCAQSEVEFLQESEGNDWVYIDKTCGSLDEISKMIVESFTRHNGQMCNSVRGVMVHPSLYDELVERLKNRISDLSIASPQLLDSRIGALILGTSARAKALTEDAVQRAENIWNFSINENVLTPTLILNPDDDALIISESVFAPILWVKKVKNYFEALSFYHKKNKHGLGFSIFSGDENVSTYLANRIQAGRININKYPLRNGLWDPLGGVRLSGYGGPGYWVEKLSNRKYVKR</sequence>
<feature type="domain" description="Aldehyde dehydrogenase" evidence="2">
    <location>
        <begin position="76"/>
        <end position="433"/>
    </location>
</feature>
<accession>A0A0G1QSK2</accession>
<dbReference type="InterPro" id="IPR016163">
    <property type="entry name" value="Ald_DH_C"/>
</dbReference>
<proteinExistence type="predicted"/>
<dbReference type="AlphaFoldDB" id="A0A0G1QSK2"/>
<dbReference type="EMBL" id="LCLS01000030">
    <property type="protein sequence ID" value="KKU20733.1"/>
    <property type="molecule type" value="Genomic_DNA"/>
</dbReference>
<dbReference type="GO" id="GO:0016620">
    <property type="term" value="F:oxidoreductase activity, acting on the aldehyde or oxo group of donors, NAD or NADP as acceptor"/>
    <property type="evidence" value="ECO:0007669"/>
    <property type="project" value="InterPro"/>
</dbReference>